<organism evidence="1 2">
    <name type="scientific">Pristionchus entomophagus</name>
    <dbReference type="NCBI Taxonomy" id="358040"/>
    <lineage>
        <taxon>Eukaryota</taxon>
        <taxon>Metazoa</taxon>
        <taxon>Ecdysozoa</taxon>
        <taxon>Nematoda</taxon>
        <taxon>Chromadorea</taxon>
        <taxon>Rhabditida</taxon>
        <taxon>Rhabditina</taxon>
        <taxon>Diplogasteromorpha</taxon>
        <taxon>Diplogasteroidea</taxon>
        <taxon>Neodiplogasteridae</taxon>
        <taxon>Pristionchus</taxon>
    </lineage>
</organism>
<evidence type="ECO:0000313" key="1">
    <source>
        <dbReference type="EMBL" id="GMS85336.1"/>
    </source>
</evidence>
<dbReference type="EMBL" id="BTSX01000002">
    <property type="protein sequence ID" value="GMS85336.1"/>
    <property type="molecule type" value="Genomic_DNA"/>
</dbReference>
<reference evidence="1" key="1">
    <citation type="submission" date="2023-10" db="EMBL/GenBank/DDBJ databases">
        <title>Genome assembly of Pristionchus species.</title>
        <authorList>
            <person name="Yoshida K."/>
            <person name="Sommer R.J."/>
        </authorList>
    </citation>
    <scope>NUCLEOTIDE SEQUENCE</scope>
    <source>
        <strain evidence="1">RS0144</strain>
    </source>
</reference>
<protein>
    <recommendedName>
        <fullName evidence="3">G protein-coupled receptor</fullName>
    </recommendedName>
</protein>
<dbReference type="AlphaFoldDB" id="A0AAV5SQ70"/>
<comment type="caution">
    <text evidence="1">The sequence shown here is derived from an EMBL/GenBank/DDBJ whole genome shotgun (WGS) entry which is preliminary data.</text>
</comment>
<keyword evidence="2" id="KW-1185">Reference proteome</keyword>
<gene>
    <name evidence="1" type="ORF">PENTCL1PPCAC_7511</name>
</gene>
<sequence length="85" mass="9986">MKRKRRTTIITPTITIATYKRALIVSARLIIWSVQLMRLFGNSNQWRRSLLISCTVPNAFSEIESIVSVRFLTDMCLRDQLNWNQ</sequence>
<dbReference type="Proteomes" id="UP001432027">
    <property type="component" value="Unassembled WGS sequence"/>
</dbReference>
<evidence type="ECO:0008006" key="3">
    <source>
        <dbReference type="Google" id="ProtNLM"/>
    </source>
</evidence>
<evidence type="ECO:0000313" key="2">
    <source>
        <dbReference type="Proteomes" id="UP001432027"/>
    </source>
</evidence>
<accession>A0AAV5SQ70</accession>
<name>A0AAV5SQ70_9BILA</name>
<proteinExistence type="predicted"/>